<dbReference type="SUPFAM" id="SSF47413">
    <property type="entry name" value="lambda repressor-like DNA-binding domains"/>
    <property type="match status" value="1"/>
</dbReference>
<dbReference type="Proteomes" id="UP000572051">
    <property type="component" value="Unassembled WGS sequence"/>
</dbReference>
<dbReference type="InterPro" id="IPR050807">
    <property type="entry name" value="TransReg_Diox_bact_type"/>
</dbReference>
<feature type="region of interest" description="Disordered" evidence="2">
    <location>
        <begin position="78"/>
        <end position="123"/>
    </location>
</feature>
<keyword evidence="4" id="KW-0560">Oxidoreductase</keyword>
<comment type="caution">
    <text evidence="4">The sequence shown here is derived from an EMBL/GenBank/DDBJ whole genome shotgun (WGS) entry which is preliminary data.</text>
</comment>
<dbReference type="PANTHER" id="PTHR46797">
    <property type="entry name" value="HTH-TYPE TRANSCRIPTIONAL REGULATOR"/>
    <property type="match status" value="1"/>
</dbReference>
<feature type="compositionally biased region" description="Low complexity" evidence="2">
    <location>
        <begin position="108"/>
        <end position="120"/>
    </location>
</feature>
<dbReference type="EMBL" id="JACCFS010000001">
    <property type="protein sequence ID" value="NYJ36064.1"/>
    <property type="molecule type" value="Genomic_DNA"/>
</dbReference>
<dbReference type="InterPro" id="IPR011051">
    <property type="entry name" value="RmlC_Cupin_sf"/>
</dbReference>
<keyword evidence="5" id="KW-1185">Reference proteome</keyword>
<evidence type="ECO:0000259" key="3">
    <source>
        <dbReference type="PROSITE" id="PS50943"/>
    </source>
</evidence>
<dbReference type="CDD" id="cd02209">
    <property type="entry name" value="cupin_XRE_C"/>
    <property type="match status" value="1"/>
</dbReference>
<dbReference type="Pfam" id="PF01381">
    <property type="entry name" value="HTH_3"/>
    <property type="match status" value="1"/>
</dbReference>
<dbReference type="GO" id="GO:0005829">
    <property type="term" value="C:cytosol"/>
    <property type="evidence" value="ECO:0007669"/>
    <property type="project" value="TreeGrafter"/>
</dbReference>
<dbReference type="Gene3D" id="1.10.260.40">
    <property type="entry name" value="lambda repressor-like DNA-binding domains"/>
    <property type="match status" value="1"/>
</dbReference>
<evidence type="ECO:0000256" key="2">
    <source>
        <dbReference type="SAM" id="MobiDB-lite"/>
    </source>
</evidence>
<dbReference type="RefSeq" id="WP_179825698.1">
    <property type="nucleotide sequence ID" value="NZ_JACCFS010000001.1"/>
</dbReference>
<dbReference type="GO" id="GO:0003700">
    <property type="term" value="F:DNA-binding transcription factor activity"/>
    <property type="evidence" value="ECO:0007669"/>
    <property type="project" value="TreeGrafter"/>
</dbReference>
<proteinExistence type="predicted"/>
<keyword evidence="4" id="KW-0223">Dioxygenase</keyword>
<dbReference type="GO" id="GO:0003677">
    <property type="term" value="F:DNA binding"/>
    <property type="evidence" value="ECO:0007669"/>
    <property type="project" value="UniProtKB-KW"/>
</dbReference>
<dbReference type="AlphaFoldDB" id="A0A7Z0JC33"/>
<evidence type="ECO:0000256" key="1">
    <source>
        <dbReference type="ARBA" id="ARBA00023125"/>
    </source>
</evidence>
<dbReference type="InterPro" id="IPR013096">
    <property type="entry name" value="Cupin_2"/>
</dbReference>
<name>A0A7Z0JC33_9ACTN</name>
<reference evidence="4 5" key="1">
    <citation type="submission" date="2020-07" db="EMBL/GenBank/DDBJ databases">
        <title>Sequencing the genomes of 1000 actinobacteria strains.</title>
        <authorList>
            <person name="Klenk H.-P."/>
        </authorList>
    </citation>
    <scope>NUCLEOTIDE SEQUENCE [LARGE SCALE GENOMIC DNA]</scope>
    <source>
        <strain evidence="4 5">DSM 44442</strain>
    </source>
</reference>
<dbReference type="SMART" id="SM00530">
    <property type="entry name" value="HTH_XRE"/>
    <property type="match status" value="1"/>
</dbReference>
<dbReference type="Pfam" id="PF07883">
    <property type="entry name" value="Cupin_2"/>
    <property type="match status" value="1"/>
</dbReference>
<accession>A0A7Z0JC33</accession>
<dbReference type="PANTHER" id="PTHR46797:SF1">
    <property type="entry name" value="METHYLPHOSPHONATE SYNTHASE"/>
    <property type="match status" value="1"/>
</dbReference>
<dbReference type="InterPro" id="IPR010982">
    <property type="entry name" value="Lambda_DNA-bd_dom_sf"/>
</dbReference>
<feature type="domain" description="HTH cro/C1-type" evidence="3">
    <location>
        <begin position="22"/>
        <end position="76"/>
    </location>
</feature>
<sequence length="236" mass="24901">MTSPSADPPGTEPDEQRIGGRIRALRNARGLSLRALADRLDISASALSQIERGKMRPSVTRLYQIMSELGEPMSAVFEGEEEVSPGGAPAAGTPPDGSPDGGGPGWNGPPVAQGPAAAPPSRVLSDHVAVTRADDAAVLELHHGVRYRRLTPEQVPGMSYFESTYPPGAFSSQNAEYVRHSGHEIGLVVSGELVVDTGFDTHRLGPGDTISYPSTTPHRISNQSDVPAVAIWLNLP</sequence>
<dbReference type="InterPro" id="IPR014710">
    <property type="entry name" value="RmlC-like_jellyroll"/>
</dbReference>
<evidence type="ECO:0000313" key="4">
    <source>
        <dbReference type="EMBL" id="NYJ36064.1"/>
    </source>
</evidence>
<gene>
    <name evidence="4" type="ORF">HNR10_003945</name>
</gene>
<feature type="compositionally biased region" description="Low complexity" evidence="2">
    <location>
        <begin position="85"/>
        <end position="95"/>
    </location>
</feature>
<dbReference type="SUPFAM" id="SSF51182">
    <property type="entry name" value="RmlC-like cupins"/>
    <property type="match status" value="1"/>
</dbReference>
<dbReference type="Gene3D" id="2.60.120.10">
    <property type="entry name" value="Jelly Rolls"/>
    <property type="match status" value="1"/>
</dbReference>
<dbReference type="GO" id="GO:0051213">
    <property type="term" value="F:dioxygenase activity"/>
    <property type="evidence" value="ECO:0007669"/>
    <property type="project" value="UniProtKB-KW"/>
</dbReference>
<dbReference type="PROSITE" id="PS50943">
    <property type="entry name" value="HTH_CROC1"/>
    <property type="match status" value="1"/>
</dbReference>
<organism evidence="4 5">
    <name type="scientific">Nocardiopsis aegyptia</name>
    <dbReference type="NCBI Taxonomy" id="220378"/>
    <lineage>
        <taxon>Bacteria</taxon>
        <taxon>Bacillati</taxon>
        <taxon>Actinomycetota</taxon>
        <taxon>Actinomycetes</taxon>
        <taxon>Streptosporangiales</taxon>
        <taxon>Nocardiopsidaceae</taxon>
        <taxon>Nocardiopsis</taxon>
    </lineage>
</organism>
<evidence type="ECO:0000313" key="5">
    <source>
        <dbReference type="Proteomes" id="UP000572051"/>
    </source>
</evidence>
<dbReference type="InterPro" id="IPR001387">
    <property type="entry name" value="Cro/C1-type_HTH"/>
</dbReference>
<protein>
    <submittedName>
        <fullName evidence="4">DNA-binding XRE family transcriptional regulator/quercetin dioxygenase-like cupin family protein</fullName>
    </submittedName>
</protein>
<dbReference type="CDD" id="cd00093">
    <property type="entry name" value="HTH_XRE"/>
    <property type="match status" value="1"/>
</dbReference>
<keyword evidence="1 4" id="KW-0238">DNA-binding</keyword>